<evidence type="ECO:0000256" key="4">
    <source>
        <dbReference type="ARBA" id="ARBA00023136"/>
    </source>
</evidence>
<keyword evidence="6" id="KW-0813">Transport</keyword>
<evidence type="ECO:0000256" key="2">
    <source>
        <dbReference type="ARBA" id="ARBA00022692"/>
    </source>
</evidence>
<dbReference type="GO" id="GO:0034707">
    <property type="term" value="C:chloride channel complex"/>
    <property type="evidence" value="ECO:0007669"/>
    <property type="project" value="UniProtKB-KW"/>
</dbReference>
<evidence type="ECO:0000256" key="6">
    <source>
        <dbReference type="RuleBase" id="RU363126"/>
    </source>
</evidence>
<dbReference type="GO" id="GO:0005254">
    <property type="term" value="F:chloride channel activity"/>
    <property type="evidence" value="ECO:0007669"/>
    <property type="project" value="UniProtKB-KW"/>
</dbReference>
<organism evidence="7 8">
    <name type="scientific">Mesorhabditis spiculigera</name>
    <dbReference type="NCBI Taxonomy" id="96644"/>
    <lineage>
        <taxon>Eukaryota</taxon>
        <taxon>Metazoa</taxon>
        <taxon>Ecdysozoa</taxon>
        <taxon>Nematoda</taxon>
        <taxon>Chromadorea</taxon>
        <taxon>Rhabditida</taxon>
        <taxon>Rhabditina</taxon>
        <taxon>Rhabditomorpha</taxon>
        <taxon>Rhabditoidea</taxon>
        <taxon>Rhabditidae</taxon>
        <taxon>Mesorhabditinae</taxon>
        <taxon>Mesorhabditis</taxon>
    </lineage>
</organism>
<comment type="caution">
    <text evidence="7">The sequence shown here is derived from an EMBL/GenBank/DDBJ whole genome shotgun (WGS) entry which is preliminary data.</text>
</comment>
<dbReference type="PANTHER" id="PTHR10736:SF0">
    <property type="entry name" value="BESTROPHIN HOMOLOG"/>
    <property type="match status" value="1"/>
</dbReference>
<keyword evidence="2 6" id="KW-0812">Transmembrane</keyword>
<name>A0AA36CK63_9BILA</name>
<dbReference type="Pfam" id="PF01062">
    <property type="entry name" value="Bestrophin"/>
    <property type="match status" value="3"/>
</dbReference>
<keyword evidence="4 6" id="KW-0472">Membrane</keyword>
<feature type="transmembrane region" description="Helical" evidence="6">
    <location>
        <begin position="28"/>
        <end position="45"/>
    </location>
</feature>
<comment type="subcellular location">
    <subcellularLocation>
        <location evidence="6">Cell membrane</location>
        <topology evidence="6">Multi-pass membrane protein</topology>
    </subcellularLocation>
    <subcellularLocation>
        <location evidence="1">Membrane</location>
        <topology evidence="1">Multi-pass membrane protein</topology>
    </subcellularLocation>
</comment>
<sequence>MYHLGLSGGQQKHFDQFATYINTNVERLPIIFMLGFFVTLVVNRWQKIYESLGWIEDTALLMSCLIHGDDEETILARRAIRLREKIPGDPSLQSCVQEVKRFRDFMQTLSNYDWVPVPLAYPQVVFFAFLNIYFPLTTSLQFVFYIGWMKVAESLLNPLGEDDDDFETNYLLDKNISTAMAIVDSTSQKHPPLIRDRFYHHKYLPGLKDDEEDIVGSVAHLKMPNDEPRLSISSIRQSIRSLRKRIQPEAVDDSEISHKI</sequence>
<dbReference type="GO" id="GO:0005886">
    <property type="term" value="C:plasma membrane"/>
    <property type="evidence" value="ECO:0007669"/>
    <property type="project" value="UniProtKB-SubCell"/>
</dbReference>
<keyword evidence="6" id="KW-0868">Chloride</keyword>
<evidence type="ECO:0000313" key="8">
    <source>
        <dbReference type="Proteomes" id="UP001177023"/>
    </source>
</evidence>
<keyword evidence="6" id="KW-0869">Chloride channel</keyword>
<comment type="function">
    <text evidence="6">Forms chloride channels.</text>
</comment>
<keyword evidence="6" id="KW-1003">Cell membrane</keyword>
<evidence type="ECO:0000313" key="7">
    <source>
        <dbReference type="EMBL" id="CAJ0570313.1"/>
    </source>
</evidence>
<protein>
    <recommendedName>
        <fullName evidence="6">Bestrophin homolog</fullName>
    </recommendedName>
</protein>
<evidence type="ECO:0000256" key="3">
    <source>
        <dbReference type="ARBA" id="ARBA00022989"/>
    </source>
</evidence>
<comment type="similarity">
    <text evidence="5 6">Belongs to the anion channel-forming bestrophin (TC 1.A.46) family. Calcium-sensitive chloride channel subfamily.</text>
</comment>
<proteinExistence type="inferred from homology"/>
<feature type="transmembrane region" description="Helical" evidence="6">
    <location>
        <begin position="124"/>
        <end position="148"/>
    </location>
</feature>
<dbReference type="EMBL" id="CATQJA010002283">
    <property type="protein sequence ID" value="CAJ0570313.1"/>
    <property type="molecule type" value="Genomic_DNA"/>
</dbReference>
<keyword evidence="8" id="KW-1185">Reference proteome</keyword>
<keyword evidence="3 6" id="KW-1133">Transmembrane helix</keyword>
<accession>A0AA36CK63</accession>
<dbReference type="AlphaFoldDB" id="A0AA36CK63"/>
<keyword evidence="6" id="KW-0406">Ion transport</keyword>
<evidence type="ECO:0000256" key="5">
    <source>
        <dbReference type="ARBA" id="ARBA00034769"/>
    </source>
</evidence>
<feature type="non-terminal residue" evidence="7">
    <location>
        <position position="1"/>
    </location>
</feature>
<dbReference type="Proteomes" id="UP001177023">
    <property type="component" value="Unassembled WGS sequence"/>
</dbReference>
<dbReference type="PANTHER" id="PTHR10736">
    <property type="entry name" value="BESTROPHIN"/>
    <property type="match status" value="1"/>
</dbReference>
<gene>
    <name evidence="7" type="ORF">MSPICULIGERA_LOCUS8757</name>
</gene>
<evidence type="ECO:0000256" key="1">
    <source>
        <dbReference type="ARBA" id="ARBA00004141"/>
    </source>
</evidence>
<reference evidence="7" key="1">
    <citation type="submission" date="2023-06" db="EMBL/GenBank/DDBJ databases">
        <authorList>
            <person name="Delattre M."/>
        </authorList>
    </citation>
    <scope>NUCLEOTIDE SEQUENCE</scope>
    <source>
        <strain evidence="7">AF72</strain>
    </source>
</reference>
<dbReference type="InterPro" id="IPR000615">
    <property type="entry name" value="Bestrophin"/>
</dbReference>
<keyword evidence="6" id="KW-0407">Ion channel</keyword>
<dbReference type="InterPro" id="IPR021134">
    <property type="entry name" value="Bestrophin-like"/>
</dbReference>